<dbReference type="STRING" id="661478.OP10G_1413"/>
<accession>A0A068NMT8</accession>
<reference evidence="1 2" key="1">
    <citation type="journal article" date="2014" name="PLoS ONE">
        <title>The first complete genome sequence of the class fimbriimonadia in the phylum armatimonadetes.</title>
        <authorList>
            <person name="Hu Z.Y."/>
            <person name="Wang Y.Z."/>
            <person name="Im W.T."/>
            <person name="Wang S.Y."/>
            <person name="Zhao G.P."/>
            <person name="Zheng H.J."/>
            <person name="Quan Z.X."/>
        </authorList>
    </citation>
    <scope>NUCLEOTIDE SEQUENCE [LARGE SCALE GENOMIC DNA]</scope>
    <source>
        <strain evidence="1">Gsoil 348</strain>
    </source>
</reference>
<keyword evidence="2" id="KW-1185">Reference proteome</keyword>
<gene>
    <name evidence="1" type="ORF">OP10G_1413</name>
</gene>
<protein>
    <submittedName>
        <fullName evidence="1">Uncharacterized protein</fullName>
    </submittedName>
</protein>
<dbReference type="RefSeq" id="WP_025226604.1">
    <property type="nucleotide sequence ID" value="NZ_CP007139.1"/>
</dbReference>
<evidence type="ECO:0000313" key="1">
    <source>
        <dbReference type="EMBL" id="AIE84781.1"/>
    </source>
</evidence>
<dbReference type="KEGG" id="fgi:OP10G_1413"/>
<evidence type="ECO:0000313" key="2">
    <source>
        <dbReference type="Proteomes" id="UP000027982"/>
    </source>
</evidence>
<dbReference type="EMBL" id="CP007139">
    <property type="protein sequence ID" value="AIE84781.1"/>
    <property type="molecule type" value="Genomic_DNA"/>
</dbReference>
<organism evidence="1 2">
    <name type="scientific">Fimbriimonas ginsengisoli Gsoil 348</name>
    <dbReference type="NCBI Taxonomy" id="661478"/>
    <lineage>
        <taxon>Bacteria</taxon>
        <taxon>Bacillati</taxon>
        <taxon>Armatimonadota</taxon>
        <taxon>Fimbriimonadia</taxon>
        <taxon>Fimbriimonadales</taxon>
        <taxon>Fimbriimonadaceae</taxon>
        <taxon>Fimbriimonas</taxon>
    </lineage>
</organism>
<dbReference type="AlphaFoldDB" id="A0A068NMT8"/>
<proteinExistence type="predicted"/>
<dbReference type="HOGENOM" id="CLU_986088_0_0_0"/>
<name>A0A068NMT8_FIMGI</name>
<dbReference type="Proteomes" id="UP000027982">
    <property type="component" value="Chromosome"/>
</dbReference>
<sequence length="285" mass="32000">MLSAVLSLVLAQQGRQIENLPFEMPEAIFPGQREVVLGVLPYRETIMQLIYSKDLPSTADMKGINPPVWDEYPLGFVKWSVKPDSFAGKPCMSLRMEGLFVPSYNFKFKGGTKQVRTSLDVRGVSQWWVTSDGTILRQYEQRMDKRGIRSANCTYGKDSVTVQVDNYGARSATELFPSDMDQLQLQFKPMIVEGKVVMPEKEYLVYDPFTSGFIKRTAKVAGRFNGNYLQLPFEGNHVDFSGLIPGTVKAYISKEGDLVKIDLPHDRYCVMNSTPPGKEGQKVGG</sequence>